<dbReference type="AlphaFoldDB" id="A0AAD5LEI8"/>
<evidence type="ECO:0000256" key="1">
    <source>
        <dbReference type="SAM" id="MobiDB-lite"/>
    </source>
</evidence>
<dbReference type="EMBL" id="WJBH02000079">
    <property type="protein sequence ID" value="KAI9550845.1"/>
    <property type="molecule type" value="Genomic_DNA"/>
</dbReference>
<evidence type="ECO:0000313" key="2">
    <source>
        <dbReference type="EMBL" id="KAI9550845.1"/>
    </source>
</evidence>
<feature type="region of interest" description="Disordered" evidence="1">
    <location>
        <begin position="32"/>
        <end position="60"/>
    </location>
</feature>
<protein>
    <submittedName>
        <fullName evidence="3">Uncharacterized protein</fullName>
    </submittedName>
</protein>
<reference evidence="3 4" key="1">
    <citation type="submission" date="2022-05" db="EMBL/GenBank/DDBJ databases">
        <title>A multi-omics perspective on studying reproductive biology in Daphnia sinensis.</title>
        <authorList>
            <person name="Jia J."/>
        </authorList>
    </citation>
    <scope>NUCLEOTIDE SEQUENCE [LARGE SCALE GENOMIC DNA]</scope>
    <source>
        <strain evidence="3 4">WSL</strain>
    </source>
</reference>
<feature type="compositionally biased region" description="Low complexity" evidence="1">
    <location>
        <begin position="74"/>
        <end position="84"/>
    </location>
</feature>
<evidence type="ECO:0000313" key="4">
    <source>
        <dbReference type="Proteomes" id="UP000820818"/>
    </source>
</evidence>
<dbReference type="Proteomes" id="UP000820818">
    <property type="component" value="Linkage Group LG4"/>
</dbReference>
<gene>
    <name evidence="2" type="ORF">GHT06_005778</name>
    <name evidence="3" type="ORF">GHT06_014469</name>
</gene>
<feature type="compositionally biased region" description="Polar residues" evidence="1">
    <location>
        <begin position="96"/>
        <end position="120"/>
    </location>
</feature>
<keyword evidence="4" id="KW-1185">Reference proteome</keyword>
<dbReference type="EMBL" id="WJBH02000004">
    <property type="protein sequence ID" value="KAI9560450.1"/>
    <property type="molecule type" value="Genomic_DNA"/>
</dbReference>
<name>A0AAD5LEI8_9CRUS</name>
<organism evidence="3 4">
    <name type="scientific">Daphnia sinensis</name>
    <dbReference type="NCBI Taxonomy" id="1820382"/>
    <lineage>
        <taxon>Eukaryota</taxon>
        <taxon>Metazoa</taxon>
        <taxon>Ecdysozoa</taxon>
        <taxon>Arthropoda</taxon>
        <taxon>Crustacea</taxon>
        <taxon>Branchiopoda</taxon>
        <taxon>Diplostraca</taxon>
        <taxon>Cladocera</taxon>
        <taxon>Anomopoda</taxon>
        <taxon>Daphniidae</taxon>
        <taxon>Daphnia</taxon>
        <taxon>Daphnia similis group</taxon>
    </lineage>
</organism>
<feature type="compositionally biased region" description="Low complexity" evidence="1">
    <location>
        <begin position="45"/>
        <end position="60"/>
    </location>
</feature>
<evidence type="ECO:0000313" key="3">
    <source>
        <dbReference type="EMBL" id="KAI9560450.1"/>
    </source>
</evidence>
<feature type="region of interest" description="Disordered" evidence="1">
    <location>
        <begin position="72"/>
        <end position="129"/>
    </location>
</feature>
<comment type="caution">
    <text evidence="3">The sequence shown here is derived from an EMBL/GenBank/DDBJ whole genome shotgun (WGS) entry which is preliminary data.</text>
</comment>
<sequence>MSLQDAECFLGRGRGESMDDTDYVVEELLDRRTPEIANDDGQPCSTVTSSSEAVETSSNSSLDLNVENVVLHLSPEPSSTTRTPPSSPTMSLRRALQSTSSTPQREQQSPIAGSSGNTAVTIKEKKKKKRNTAFLIRHKKCIICKVKGHTVSSCPIRNRNTEGPTIAPESPHLIHSM</sequence>
<proteinExistence type="predicted"/>
<accession>A0AAD5LEI8</accession>